<dbReference type="InterPro" id="IPR002510">
    <property type="entry name" value="Metalloprtase-TldD/E_N"/>
</dbReference>
<comment type="caution">
    <text evidence="8">The sequence shown here is derived from an EMBL/GenBank/DDBJ whole genome shotgun (WGS) entry which is preliminary data.</text>
</comment>
<feature type="domain" description="Metalloprotease TldD/E central" evidence="7">
    <location>
        <begin position="115"/>
        <end position="189"/>
    </location>
</feature>
<dbReference type="SUPFAM" id="SSF111283">
    <property type="entry name" value="Putative modulator of DNA gyrase, PmbA/TldD"/>
    <property type="match status" value="1"/>
</dbReference>
<evidence type="ECO:0000313" key="9">
    <source>
        <dbReference type="Proteomes" id="UP000178993"/>
    </source>
</evidence>
<dbReference type="Gene3D" id="3.30.2290.10">
    <property type="entry name" value="PmbA/TldD superfamily"/>
    <property type="match status" value="1"/>
</dbReference>
<dbReference type="PIRSF" id="PIRSF004919">
    <property type="entry name" value="TldD"/>
    <property type="match status" value="1"/>
</dbReference>
<dbReference type="Pfam" id="PF19290">
    <property type="entry name" value="PmbA_TldD_2nd"/>
    <property type="match status" value="1"/>
</dbReference>
<evidence type="ECO:0008006" key="10">
    <source>
        <dbReference type="Google" id="ProtNLM"/>
    </source>
</evidence>
<dbReference type="GO" id="GO:0008237">
    <property type="term" value="F:metallopeptidase activity"/>
    <property type="evidence" value="ECO:0007669"/>
    <property type="project" value="UniProtKB-KW"/>
</dbReference>
<organism evidence="8 9">
    <name type="scientific">Candidatus Amesbacteria bacterium RIFCSPHIGHO2_12_FULL_48_14</name>
    <dbReference type="NCBI Taxonomy" id="1797257"/>
    <lineage>
        <taxon>Bacteria</taxon>
        <taxon>Candidatus Amesiibacteriota</taxon>
    </lineage>
</organism>
<feature type="domain" description="Metalloprotease TldD/E C-terminal" evidence="6">
    <location>
        <begin position="227"/>
        <end position="457"/>
    </location>
</feature>
<dbReference type="InterPro" id="IPR045569">
    <property type="entry name" value="Metalloprtase-TldD/E_C"/>
</dbReference>
<dbReference type="InterPro" id="IPR045570">
    <property type="entry name" value="Metalloprtase-TldD/E_cen_dom"/>
</dbReference>
<dbReference type="EMBL" id="MEXL01000039">
    <property type="protein sequence ID" value="OGD01695.1"/>
    <property type="molecule type" value="Genomic_DNA"/>
</dbReference>
<evidence type="ECO:0000259" key="7">
    <source>
        <dbReference type="Pfam" id="PF19290"/>
    </source>
</evidence>
<evidence type="ECO:0000313" key="8">
    <source>
        <dbReference type="EMBL" id="OGD01695.1"/>
    </source>
</evidence>
<protein>
    <recommendedName>
        <fullName evidence="10">Peptidase C69</fullName>
    </recommendedName>
</protein>
<feature type="domain" description="Metalloprotease TldD/E N-terminal" evidence="5">
    <location>
        <begin position="25"/>
        <end position="86"/>
    </location>
</feature>
<dbReference type="InterPro" id="IPR035068">
    <property type="entry name" value="TldD/PmbA_N"/>
</dbReference>
<evidence type="ECO:0000256" key="2">
    <source>
        <dbReference type="ARBA" id="ARBA00022670"/>
    </source>
</evidence>
<evidence type="ECO:0000259" key="5">
    <source>
        <dbReference type="Pfam" id="PF01523"/>
    </source>
</evidence>
<comment type="similarity">
    <text evidence="1">Belongs to the peptidase U62 family.</text>
</comment>
<dbReference type="PANTHER" id="PTHR30624">
    <property type="entry name" value="UNCHARACTERIZED PROTEIN TLDD AND PMBA"/>
    <property type="match status" value="1"/>
</dbReference>
<name>A0A1F4Z5Y6_9BACT</name>
<dbReference type="PANTHER" id="PTHR30624:SF0">
    <property type="entry name" value="METALLOPROTEASE SLR0863"/>
    <property type="match status" value="1"/>
</dbReference>
<keyword evidence="2" id="KW-0645">Protease</keyword>
<proteinExistence type="inferred from homology"/>
<evidence type="ECO:0000259" key="6">
    <source>
        <dbReference type="Pfam" id="PF19289"/>
    </source>
</evidence>
<dbReference type="GO" id="GO:0006508">
    <property type="term" value="P:proteolysis"/>
    <property type="evidence" value="ECO:0007669"/>
    <property type="project" value="UniProtKB-KW"/>
</dbReference>
<dbReference type="Pfam" id="PF01523">
    <property type="entry name" value="PmbA_TldD_1st"/>
    <property type="match status" value="1"/>
</dbReference>
<evidence type="ECO:0000256" key="3">
    <source>
        <dbReference type="ARBA" id="ARBA00022801"/>
    </source>
</evidence>
<keyword evidence="3" id="KW-0378">Hydrolase</keyword>
<gene>
    <name evidence="8" type="ORF">A3E17_05380</name>
</gene>
<evidence type="ECO:0000256" key="4">
    <source>
        <dbReference type="ARBA" id="ARBA00023049"/>
    </source>
</evidence>
<dbReference type="InterPro" id="IPR036059">
    <property type="entry name" value="TldD/PmbA_sf"/>
</dbReference>
<sequence length="461" mass="50827">MDRHRIKDYVSETLKKQARGVDYIDIRVGGSRRTALSIRKRQIEEVSKPRSFGGSVRVLHRGGWGFVAFSEIEALPEAVGKAINWAKRVGREKSQLAPVEPQRDAVKLAEKDKGFEEVNLAKKIEIVRAYDTLAWDTGKKLVNVVSTYSDAVKWTLFASTEGALVEQEKAYVSAGVGVTAKEADVIQRYHLSLCDNNWGEIFGKEKEVRETVLIAEEMAASEVVKAGSYTVIIDQKMAGVFVHEAFGHLSEGDNTYENPQLVRVMKLGRRFGSDKVTIVDDPTRIGWRGSYKYDDEGVPASRAVLLDKGVLVGRMHSRETAGKMGEVPNGHARAAGVGQVPLVRMGITCIEPGKATFEEMLSSVNRGLYCINWQAGQTDHERFTFTAGYAREINRGKLGRMVRDVKLTGNLFKTLANVEMVGNDAKYMGGTCGKGGQYVPETSVAPHVLIKDLQVIGGEND</sequence>
<keyword evidence="4" id="KW-0482">Metalloprotease</keyword>
<dbReference type="InterPro" id="IPR025502">
    <property type="entry name" value="TldD"/>
</dbReference>
<dbReference type="Proteomes" id="UP000178993">
    <property type="component" value="Unassembled WGS sequence"/>
</dbReference>
<accession>A0A1F4Z5Y6</accession>
<evidence type="ECO:0000256" key="1">
    <source>
        <dbReference type="ARBA" id="ARBA00005836"/>
    </source>
</evidence>
<reference evidence="8 9" key="1">
    <citation type="journal article" date="2016" name="Nat. Commun.">
        <title>Thousands of microbial genomes shed light on interconnected biogeochemical processes in an aquifer system.</title>
        <authorList>
            <person name="Anantharaman K."/>
            <person name="Brown C.T."/>
            <person name="Hug L.A."/>
            <person name="Sharon I."/>
            <person name="Castelle C.J."/>
            <person name="Probst A.J."/>
            <person name="Thomas B.C."/>
            <person name="Singh A."/>
            <person name="Wilkins M.J."/>
            <person name="Karaoz U."/>
            <person name="Brodie E.L."/>
            <person name="Williams K.H."/>
            <person name="Hubbard S.S."/>
            <person name="Banfield J.F."/>
        </authorList>
    </citation>
    <scope>NUCLEOTIDE SEQUENCE [LARGE SCALE GENOMIC DNA]</scope>
</reference>
<dbReference type="InterPro" id="IPR051463">
    <property type="entry name" value="Peptidase_U62_metallo"/>
</dbReference>
<dbReference type="GO" id="GO:0005829">
    <property type="term" value="C:cytosol"/>
    <property type="evidence" value="ECO:0007669"/>
    <property type="project" value="TreeGrafter"/>
</dbReference>
<dbReference type="AlphaFoldDB" id="A0A1F4Z5Y6"/>
<dbReference type="Pfam" id="PF19289">
    <property type="entry name" value="PmbA_TldD_3rd"/>
    <property type="match status" value="1"/>
</dbReference>